<dbReference type="OrthoDB" id="77065at2759"/>
<comment type="caution">
    <text evidence="3">The sequence shown here is derived from an EMBL/GenBank/DDBJ whole genome shotgun (WGS) entry which is preliminary data.</text>
</comment>
<gene>
    <name evidence="3" type="ORF">ACHHYP_01901</name>
</gene>
<keyword evidence="1" id="KW-0175">Coiled coil</keyword>
<organism evidence="3 4">
    <name type="scientific">Achlya hypogyna</name>
    <name type="common">Oomycete</name>
    <name type="synonym">Protoachlya hypogyna</name>
    <dbReference type="NCBI Taxonomy" id="1202772"/>
    <lineage>
        <taxon>Eukaryota</taxon>
        <taxon>Sar</taxon>
        <taxon>Stramenopiles</taxon>
        <taxon>Oomycota</taxon>
        <taxon>Saprolegniomycetes</taxon>
        <taxon>Saprolegniales</taxon>
        <taxon>Achlyaceae</taxon>
        <taxon>Achlya</taxon>
    </lineage>
</organism>
<keyword evidence="4" id="KW-1185">Reference proteome</keyword>
<dbReference type="EMBL" id="JNBR01000379">
    <property type="protein sequence ID" value="OQR94044.1"/>
    <property type="molecule type" value="Genomic_DNA"/>
</dbReference>
<name>A0A1V9Z7S4_ACHHY</name>
<protein>
    <submittedName>
        <fullName evidence="3">Uncharacterized protein</fullName>
    </submittedName>
</protein>
<sequence>MDVQEMLGMVQVNHQAALDAMAAQVEILRETVKLQQEELELQRVAHEKALAALEQDAATLSQQLQQAQAENHELSATVHLLNDELNAKSTAQRSTVPEEPPSYQEPASYEPPPYEPPASSPTSLDTSMDFSYPHWDQSQEPLQMYNVFPTDRPPRAYKRSVAHEADSRLDRELRRLREKLGACSSGL</sequence>
<proteinExistence type="predicted"/>
<evidence type="ECO:0000256" key="2">
    <source>
        <dbReference type="SAM" id="MobiDB-lite"/>
    </source>
</evidence>
<evidence type="ECO:0000256" key="1">
    <source>
        <dbReference type="SAM" id="Coils"/>
    </source>
</evidence>
<feature type="coiled-coil region" evidence="1">
    <location>
        <begin position="18"/>
        <end position="84"/>
    </location>
</feature>
<accession>A0A1V9Z7S4</accession>
<feature type="compositionally biased region" description="Pro residues" evidence="2">
    <location>
        <begin position="109"/>
        <end position="119"/>
    </location>
</feature>
<dbReference type="Proteomes" id="UP000243579">
    <property type="component" value="Unassembled WGS sequence"/>
</dbReference>
<evidence type="ECO:0000313" key="4">
    <source>
        <dbReference type="Proteomes" id="UP000243579"/>
    </source>
</evidence>
<feature type="region of interest" description="Disordered" evidence="2">
    <location>
        <begin position="89"/>
        <end position="167"/>
    </location>
</feature>
<evidence type="ECO:0000313" key="3">
    <source>
        <dbReference type="EMBL" id="OQR94044.1"/>
    </source>
</evidence>
<dbReference type="AlphaFoldDB" id="A0A1V9Z7S4"/>
<reference evidence="3 4" key="1">
    <citation type="journal article" date="2014" name="Genome Biol. Evol.">
        <title>The secreted proteins of Achlya hypogyna and Thraustotheca clavata identify the ancestral oomycete secretome and reveal gene acquisitions by horizontal gene transfer.</title>
        <authorList>
            <person name="Misner I."/>
            <person name="Blouin N."/>
            <person name="Leonard G."/>
            <person name="Richards T.A."/>
            <person name="Lane C.E."/>
        </authorList>
    </citation>
    <scope>NUCLEOTIDE SEQUENCE [LARGE SCALE GENOMIC DNA]</scope>
    <source>
        <strain evidence="3 4">ATCC 48635</strain>
    </source>
</reference>